<organism evidence="6">
    <name type="scientific">Arabidopsis lyrata subsp. lyrata</name>
    <name type="common">Lyre-leaved rock-cress</name>
    <dbReference type="NCBI Taxonomy" id="81972"/>
    <lineage>
        <taxon>Eukaryota</taxon>
        <taxon>Viridiplantae</taxon>
        <taxon>Streptophyta</taxon>
        <taxon>Embryophyta</taxon>
        <taxon>Tracheophyta</taxon>
        <taxon>Spermatophyta</taxon>
        <taxon>Magnoliopsida</taxon>
        <taxon>eudicotyledons</taxon>
        <taxon>Gunneridae</taxon>
        <taxon>Pentapetalae</taxon>
        <taxon>rosids</taxon>
        <taxon>malvids</taxon>
        <taxon>Brassicales</taxon>
        <taxon>Brassicaceae</taxon>
        <taxon>Camelineae</taxon>
        <taxon>Arabidopsis</taxon>
    </lineage>
</organism>
<dbReference type="FunFam" id="2.60.40.420:FF:000034">
    <property type="entry name" value="Cupredoxin superfamily protein"/>
    <property type="match status" value="2"/>
</dbReference>
<dbReference type="PROSITE" id="PS51257">
    <property type="entry name" value="PROKAR_LIPOPROTEIN"/>
    <property type="match status" value="1"/>
</dbReference>
<proteinExistence type="predicted"/>
<evidence type="ECO:0000313" key="6">
    <source>
        <dbReference type="Proteomes" id="UP000008694"/>
    </source>
</evidence>
<accession>D7LU19</accession>
<dbReference type="GO" id="GO:0005886">
    <property type="term" value="C:plasma membrane"/>
    <property type="evidence" value="ECO:0007669"/>
    <property type="project" value="TreeGrafter"/>
</dbReference>
<feature type="domain" description="Phytocyanin" evidence="4">
    <location>
        <begin position="150"/>
        <end position="255"/>
    </location>
</feature>
<keyword evidence="3" id="KW-0472">Membrane</keyword>
<dbReference type="KEGG" id="aly:9312190"/>
<dbReference type="Pfam" id="PF02298">
    <property type="entry name" value="Cu_bind_like"/>
    <property type="match status" value="2"/>
</dbReference>
<dbReference type="Gramene" id="scaffold_502269.1">
    <property type="protein sequence ID" value="scaffold_502269.1"/>
    <property type="gene ID" value="scaffold_502269.1"/>
</dbReference>
<evidence type="ECO:0000256" key="1">
    <source>
        <dbReference type="ARBA" id="ARBA00023157"/>
    </source>
</evidence>
<dbReference type="PANTHER" id="PTHR33021">
    <property type="entry name" value="BLUE COPPER PROTEIN"/>
    <property type="match status" value="1"/>
</dbReference>
<sequence>MATTSKILGVLMMTTFITVLLGCCCSATIYKVGDDFSGWTAKDHTYYDWAKHKEFHVGDSLVFQYNPNFNDVTEASGALEFEFCDSSSPKAVYNTGNDVVTLTEPGYHYFITSNHGQCVAGQRFGVLVVHDLSRPIPPPPPSNANIPFGKFYKVGGDSNGWSVHEETDYYYNWSVDKQFQVGDNLVFEYDIEDNVDVLEISGHLEFKYCDPTSPVAVHKTGLDIVRLTKPGVHYFISSKTGHCAAGLKLRVMVSPILSVPKLSLIDRLTRW</sequence>
<dbReference type="PROSITE" id="PS51485">
    <property type="entry name" value="PHYTOCYANIN"/>
    <property type="match status" value="2"/>
</dbReference>
<dbReference type="Proteomes" id="UP000008694">
    <property type="component" value="Unassembled WGS sequence"/>
</dbReference>
<dbReference type="Gene3D" id="2.60.40.420">
    <property type="entry name" value="Cupredoxins - blue copper proteins"/>
    <property type="match status" value="2"/>
</dbReference>
<dbReference type="GO" id="GO:0009055">
    <property type="term" value="F:electron transfer activity"/>
    <property type="evidence" value="ECO:0007669"/>
    <property type="project" value="InterPro"/>
</dbReference>
<dbReference type="InterPro" id="IPR039391">
    <property type="entry name" value="Phytocyanin-like"/>
</dbReference>
<dbReference type="InterPro" id="IPR008972">
    <property type="entry name" value="Cupredoxin"/>
</dbReference>
<keyword evidence="3" id="KW-0812">Transmembrane</keyword>
<dbReference type="STRING" id="81972.D7LU19"/>
<dbReference type="PANTHER" id="PTHR33021:SF235">
    <property type="entry name" value="COPPER ION BINDING _ ELECTRON CARRIER PROTEIN-RELATED"/>
    <property type="match status" value="1"/>
</dbReference>
<protein>
    <recommendedName>
        <fullName evidence="4">Phytocyanin domain-containing protein</fullName>
    </recommendedName>
</protein>
<dbReference type="SUPFAM" id="SSF49503">
    <property type="entry name" value="Cupredoxins"/>
    <property type="match status" value="2"/>
</dbReference>
<name>D7LU19_ARALL</name>
<dbReference type="OrthoDB" id="1070902at2759"/>
<dbReference type="HOGENOM" id="CLU_063966_0_0_1"/>
<evidence type="ECO:0000256" key="2">
    <source>
        <dbReference type="ARBA" id="ARBA00023180"/>
    </source>
</evidence>
<gene>
    <name evidence="5" type="ORF">ARALYDRAFT_906565</name>
</gene>
<dbReference type="AlphaFoldDB" id="D7LU19"/>
<evidence type="ECO:0000313" key="5">
    <source>
        <dbReference type="EMBL" id="EFH54099.1"/>
    </source>
</evidence>
<feature type="transmembrane region" description="Helical" evidence="3">
    <location>
        <begin position="7"/>
        <end position="30"/>
    </location>
</feature>
<reference evidence="6" key="1">
    <citation type="journal article" date="2011" name="Nat. Genet.">
        <title>The Arabidopsis lyrata genome sequence and the basis of rapid genome size change.</title>
        <authorList>
            <person name="Hu T.T."/>
            <person name="Pattyn P."/>
            <person name="Bakker E.G."/>
            <person name="Cao J."/>
            <person name="Cheng J.-F."/>
            <person name="Clark R.M."/>
            <person name="Fahlgren N."/>
            <person name="Fawcett J.A."/>
            <person name="Grimwood J."/>
            <person name="Gundlach H."/>
            <person name="Haberer G."/>
            <person name="Hollister J.D."/>
            <person name="Ossowski S."/>
            <person name="Ottilar R.P."/>
            <person name="Salamov A.A."/>
            <person name="Schneeberger K."/>
            <person name="Spannagl M."/>
            <person name="Wang X."/>
            <person name="Yang L."/>
            <person name="Nasrallah M.E."/>
            <person name="Bergelson J."/>
            <person name="Carrington J.C."/>
            <person name="Gaut B.S."/>
            <person name="Schmutz J."/>
            <person name="Mayer K.F.X."/>
            <person name="Van de Peer Y."/>
            <person name="Grigoriev I.V."/>
            <person name="Nordborg M."/>
            <person name="Weigel D."/>
            <person name="Guo Y.-L."/>
        </authorList>
    </citation>
    <scope>NUCLEOTIDE SEQUENCE [LARGE SCALE GENOMIC DNA]</scope>
    <source>
        <strain evidence="6">cv. MN47</strain>
    </source>
</reference>
<evidence type="ECO:0000259" key="4">
    <source>
        <dbReference type="PROSITE" id="PS51485"/>
    </source>
</evidence>
<keyword evidence="6" id="KW-1185">Reference proteome</keyword>
<feature type="domain" description="Phytocyanin" evidence="4">
    <location>
        <begin position="28"/>
        <end position="130"/>
    </location>
</feature>
<dbReference type="InterPro" id="IPR003245">
    <property type="entry name" value="Phytocyanin_dom"/>
</dbReference>
<evidence type="ECO:0000256" key="3">
    <source>
        <dbReference type="SAM" id="Phobius"/>
    </source>
</evidence>
<keyword evidence="1" id="KW-1015">Disulfide bond</keyword>
<keyword evidence="2" id="KW-0325">Glycoprotein</keyword>
<dbReference type="EMBL" id="GL348717">
    <property type="protein sequence ID" value="EFH54099.1"/>
    <property type="molecule type" value="Genomic_DNA"/>
</dbReference>
<keyword evidence="3" id="KW-1133">Transmembrane helix</keyword>